<keyword evidence="2" id="KW-1185">Reference proteome</keyword>
<dbReference type="GeneID" id="36407551"/>
<reference evidence="2" key="1">
    <citation type="submission" date="2014-09" db="EMBL/GenBank/DDBJ databases">
        <authorList>
            <person name="Sharma Rahul"/>
            <person name="Thines Marco"/>
        </authorList>
    </citation>
    <scope>NUCLEOTIDE SEQUENCE [LARGE SCALE GENOMIC DNA]</scope>
</reference>
<accession>A0A0P1AML8</accession>
<name>A0A0P1AML8_PLAHL</name>
<dbReference type="EMBL" id="CCYD01000610">
    <property type="protein sequence ID" value="CEG42202.1"/>
    <property type="molecule type" value="Genomic_DNA"/>
</dbReference>
<organism evidence="1 2">
    <name type="scientific">Plasmopara halstedii</name>
    <name type="common">Downy mildew of sunflower</name>
    <dbReference type="NCBI Taxonomy" id="4781"/>
    <lineage>
        <taxon>Eukaryota</taxon>
        <taxon>Sar</taxon>
        <taxon>Stramenopiles</taxon>
        <taxon>Oomycota</taxon>
        <taxon>Peronosporomycetes</taxon>
        <taxon>Peronosporales</taxon>
        <taxon>Peronosporaceae</taxon>
        <taxon>Plasmopara</taxon>
    </lineage>
</organism>
<evidence type="ECO:0000313" key="2">
    <source>
        <dbReference type="Proteomes" id="UP000054928"/>
    </source>
</evidence>
<dbReference type="RefSeq" id="XP_024578571.1">
    <property type="nucleotide sequence ID" value="XM_024728056.1"/>
</dbReference>
<sequence>MIQQNVKGVGPAKVTITWKLRDTSFRPETVLDLIIRAYIPTSRKILQCKKHDRIAQRTTPISMEDILRIAKQNSSE</sequence>
<dbReference type="Proteomes" id="UP000054928">
    <property type="component" value="Unassembled WGS sequence"/>
</dbReference>
<evidence type="ECO:0000313" key="1">
    <source>
        <dbReference type="EMBL" id="CEG42202.1"/>
    </source>
</evidence>
<dbReference type="AlphaFoldDB" id="A0A0P1AML8"/>
<proteinExistence type="predicted"/>
<protein>
    <submittedName>
        <fullName evidence="1">Uncharacterized protein</fullName>
    </submittedName>
</protein>